<dbReference type="EMBL" id="SKBN01000357">
    <property type="protein sequence ID" value="TGJ78727.1"/>
    <property type="molecule type" value="Genomic_DNA"/>
</dbReference>
<dbReference type="AlphaFoldDB" id="A0A4Z0Y741"/>
<comment type="caution">
    <text evidence="1">The sequence shown here is derived from an EMBL/GenBank/DDBJ whole genome shotgun (WGS) entry which is preliminary data.</text>
</comment>
<name>A0A4Z0Y741_9PEZI</name>
<dbReference type="OrthoDB" id="3770129at2759"/>
<gene>
    <name evidence="1" type="ORF">E0Z10_g10034</name>
</gene>
<sequence length="300" mass="33712">MSSDQYVVELTHQPVPQKRPSAGKIDSYLRTEPLEGLPRVVSVEGKKMKFGPSLKARRAAIEYCLSVGISPDSLPRTYAKIDKAKGARIAALYEDLESTPNDTETKASFEAFVQETLAQWRVIKSTGLQVEYSPKWRGGHEPYANPRLLILDVEHNNHLFVDVTRQAYGDQSFYADPSNPMLAEVPGELISGEVPLINDILRIVHDYFGHTREGLGFRAEGEYNAWRGHRAMYSPLARRAMTVELLAQTCWVNFGPYAADNVRANVNQTRYATQKIGLLPNWVSDDWNAEAEEIGDRLMG</sequence>
<reference evidence="1 2" key="1">
    <citation type="submission" date="2019-03" db="EMBL/GenBank/DDBJ databases">
        <title>Draft genome sequence of Xylaria hypoxylon DSM 108379, a ubiquitous saprotrophic-parasitic fungi on hardwood.</title>
        <authorList>
            <person name="Buettner E."/>
            <person name="Leonhardt S."/>
            <person name="Gebauer A.M."/>
            <person name="Liers C."/>
            <person name="Hofrichter M."/>
            <person name="Kellner H."/>
        </authorList>
    </citation>
    <scope>NUCLEOTIDE SEQUENCE [LARGE SCALE GENOMIC DNA]</scope>
    <source>
        <strain evidence="1 2">DSM 108379</strain>
    </source>
</reference>
<dbReference type="Proteomes" id="UP000297716">
    <property type="component" value="Unassembled WGS sequence"/>
</dbReference>
<organism evidence="1 2">
    <name type="scientific">Xylaria hypoxylon</name>
    <dbReference type="NCBI Taxonomy" id="37992"/>
    <lineage>
        <taxon>Eukaryota</taxon>
        <taxon>Fungi</taxon>
        <taxon>Dikarya</taxon>
        <taxon>Ascomycota</taxon>
        <taxon>Pezizomycotina</taxon>
        <taxon>Sordariomycetes</taxon>
        <taxon>Xylariomycetidae</taxon>
        <taxon>Xylariales</taxon>
        <taxon>Xylariaceae</taxon>
        <taxon>Xylaria</taxon>
    </lineage>
</organism>
<evidence type="ECO:0000313" key="1">
    <source>
        <dbReference type="EMBL" id="TGJ78727.1"/>
    </source>
</evidence>
<keyword evidence="2" id="KW-1185">Reference proteome</keyword>
<protein>
    <submittedName>
        <fullName evidence="1">Uncharacterized protein</fullName>
    </submittedName>
</protein>
<evidence type="ECO:0000313" key="2">
    <source>
        <dbReference type="Proteomes" id="UP000297716"/>
    </source>
</evidence>
<proteinExistence type="predicted"/>
<accession>A0A4Z0Y741</accession>